<keyword evidence="3 4" id="KW-0460">Magnesium</keyword>
<dbReference type="GO" id="GO:0007165">
    <property type="term" value="P:signal transduction"/>
    <property type="evidence" value="ECO:0007669"/>
    <property type="project" value="TreeGrafter"/>
</dbReference>
<keyword evidence="2" id="KW-0378">Hydrolase</keyword>
<feature type="binding site" evidence="4">
    <location>
        <position position="229"/>
    </location>
    <ligand>
        <name>Mg(2+)</name>
        <dbReference type="ChEBI" id="CHEBI:18420"/>
        <label>1</label>
        <note>catalytic</note>
    </ligand>
</feature>
<proteinExistence type="predicted"/>
<keyword evidence="6" id="KW-1185">Reference proteome</keyword>
<comment type="caution">
    <text evidence="5">The sequence shown here is derived from an EMBL/GenBank/DDBJ whole genome shotgun (WGS) entry which is preliminary data.</text>
</comment>
<organism evidence="5 6">
    <name type="scientific">Aquimarina brevivitae</name>
    <dbReference type="NCBI Taxonomy" id="323412"/>
    <lineage>
        <taxon>Bacteria</taxon>
        <taxon>Pseudomonadati</taxon>
        <taxon>Bacteroidota</taxon>
        <taxon>Flavobacteriia</taxon>
        <taxon>Flavobacteriales</taxon>
        <taxon>Flavobacteriaceae</taxon>
        <taxon>Aquimarina</taxon>
    </lineage>
</organism>
<feature type="binding site" evidence="4">
    <location>
        <position position="95"/>
    </location>
    <ligand>
        <name>Mg(2+)</name>
        <dbReference type="ChEBI" id="CHEBI:18420"/>
        <label>1</label>
        <note>catalytic</note>
    </ligand>
</feature>
<evidence type="ECO:0000256" key="2">
    <source>
        <dbReference type="ARBA" id="ARBA00022801"/>
    </source>
</evidence>
<reference evidence="5 6" key="1">
    <citation type="submission" date="2019-02" db="EMBL/GenBank/DDBJ databases">
        <title>Genomic Encyclopedia of Type Strains, Phase IV (KMG-IV): sequencing the most valuable type-strain genomes for metagenomic binning, comparative biology and taxonomic classification.</title>
        <authorList>
            <person name="Goeker M."/>
        </authorList>
    </citation>
    <scope>NUCLEOTIDE SEQUENCE [LARGE SCALE GENOMIC DNA]</scope>
    <source>
        <strain evidence="5 6">DSM 17196</strain>
    </source>
</reference>
<dbReference type="GO" id="GO:0046872">
    <property type="term" value="F:metal ion binding"/>
    <property type="evidence" value="ECO:0007669"/>
    <property type="project" value="UniProtKB-KW"/>
</dbReference>
<dbReference type="OrthoDB" id="9772456at2"/>
<accession>A0A4Q7PI49</accession>
<evidence type="ECO:0000256" key="1">
    <source>
        <dbReference type="ARBA" id="ARBA00022723"/>
    </source>
</evidence>
<dbReference type="PANTHER" id="PTHR20854:SF4">
    <property type="entry name" value="INOSITOL-1-MONOPHOSPHATASE-RELATED"/>
    <property type="match status" value="1"/>
</dbReference>
<keyword evidence="1 4" id="KW-0479">Metal-binding</keyword>
<dbReference type="Pfam" id="PF00459">
    <property type="entry name" value="Inositol_P"/>
    <property type="match status" value="1"/>
</dbReference>
<dbReference type="AlphaFoldDB" id="A0A4Q7PI49"/>
<name>A0A4Q7PI49_9FLAO</name>
<evidence type="ECO:0000256" key="4">
    <source>
        <dbReference type="PIRSR" id="PIRSR600760-2"/>
    </source>
</evidence>
<dbReference type="PANTHER" id="PTHR20854">
    <property type="entry name" value="INOSITOL MONOPHOSPHATASE"/>
    <property type="match status" value="1"/>
</dbReference>
<dbReference type="GO" id="GO:0006020">
    <property type="term" value="P:inositol metabolic process"/>
    <property type="evidence" value="ECO:0007669"/>
    <property type="project" value="TreeGrafter"/>
</dbReference>
<dbReference type="GO" id="GO:0008934">
    <property type="term" value="F:inositol monophosphate 1-phosphatase activity"/>
    <property type="evidence" value="ECO:0007669"/>
    <property type="project" value="TreeGrafter"/>
</dbReference>
<gene>
    <name evidence="5" type="ORF">EV197_1483</name>
</gene>
<protein>
    <submittedName>
        <fullName evidence="5">3'(2'), 5'-bisphosphate nucleotidase/myo-inositol-1(Or 4)-monophosphatase</fullName>
    </submittedName>
</protein>
<dbReference type="Gene3D" id="3.30.540.10">
    <property type="entry name" value="Fructose-1,6-Bisphosphatase, subunit A, domain 1"/>
    <property type="match status" value="1"/>
</dbReference>
<evidence type="ECO:0000313" key="5">
    <source>
        <dbReference type="EMBL" id="RZT00247.1"/>
    </source>
</evidence>
<dbReference type="InterPro" id="IPR020583">
    <property type="entry name" value="Inositol_monoP_metal-BS"/>
</dbReference>
<feature type="binding site" evidence="4">
    <location>
        <position position="74"/>
    </location>
    <ligand>
        <name>Mg(2+)</name>
        <dbReference type="ChEBI" id="CHEBI:18420"/>
        <label>1</label>
        <note>catalytic</note>
    </ligand>
</feature>
<dbReference type="PRINTS" id="PR00377">
    <property type="entry name" value="IMPHPHTASES"/>
</dbReference>
<dbReference type="RefSeq" id="WP_130286034.1">
    <property type="nucleotide sequence ID" value="NZ_SGXE01000001.1"/>
</dbReference>
<sequence>MKLTELTAIAIQAARAAAQVIQQYSQEAITVQKKEGGANYASQVVTAADLASEKVILSHLLPSCKAYDIGLLSEETDDDGSRFTKDFFWCIDPMDGTLAFINGEPGYAVAIALVAKDGTPYIGVVLDPSTNTLYHAAKGKGAFKNQKPWKITRGNNHLTYVTDKKLTDTPGIATIEKYLERQVHQLGLSGFVEMSGAGAVLSAIRVLENGPACMLKLPKKQKGGGSIWDYAATACIYNELGLPATNFDGGQLDLNSTESTFMNTQGVFFGNLGERQKRY</sequence>
<evidence type="ECO:0000313" key="6">
    <source>
        <dbReference type="Proteomes" id="UP000292262"/>
    </source>
</evidence>
<dbReference type="Gene3D" id="3.40.190.80">
    <property type="match status" value="1"/>
</dbReference>
<dbReference type="PROSITE" id="PS00629">
    <property type="entry name" value="IMP_1"/>
    <property type="match status" value="1"/>
</dbReference>
<dbReference type="EMBL" id="SGXE01000001">
    <property type="protein sequence ID" value="RZT00247.1"/>
    <property type="molecule type" value="Genomic_DNA"/>
</dbReference>
<dbReference type="Proteomes" id="UP000292262">
    <property type="component" value="Unassembled WGS sequence"/>
</dbReference>
<feature type="binding site" evidence="4">
    <location>
        <position position="92"/>
    </location>
    <ligand>
        <name>Mg(2+)</name>
        <dbReference type="ChEBI" id="CHEBI:18420"/>
        <label>1</label>
        <note>catalytic</note>
    </ligand>
</feature>
<dbReference type="SUPFAM" id="SSF56655">
    <property type="entry name" value="Carbohydrate phosphatase"/>
    <property type="match status" value="1"/>
</dbReference>
<comment type="cofactor">
    <cofactor evidence="4">
        <name>Mg(2+)</name>
        <dbReference type="ChEBI" id="CHEBI:18420"/>
    </cofactor>
</comment>
<dbReference type="InterPro" id="IPR000760">
    <property type="entry name" value="Inositol_monophosphatase-like"/>
</dbReference>
<evidence type="ECO:0000256" key="3">
    <source>
        <dbReference type="ARBA" id="ARBA00022842"/>
    </source>
</evidence>